<sequence length="252" mass="28524">MTPFFLTLLIPMTASVKIFTKTMSAQPYNLQNIPLETNMRAHFQGYDPEGQPIMTAFWEFEDMLMDTNLNLHVSNRACVCEIIAPNDMLMQCQGRLYRVENKHIHVVAQVSEHFAFDHVMKHIYVYAHGQIVRLQPHLNEKIVPVWNNVKEIRDFNVVSGLLTTLHSNGTILFNGTILGQVDPASYSRLPIFAAPNETPQPLETSIYCLVYFLIGSLSTLIMETCGQQIAHLRGAGGLNLEKKPTLVRQLSL</sequence>
<dbReference type="KEGG" id="crq:GCK72_025321"/>
<accession>A0A6A5G2K3</accession>
<feature type="signal peptide" evidence="1">
    <location>
        <begin position="1"/>
        <end position="15"/>
    </location>
</feature>
<proteinExistence type="predicted"/>
<dbReference type="CTD" id="78777903"/>
<organism evidence="2 3">
    <name type="scientific">Caenorhabditis remanei</name>
    <name type="common">Caenorhabditis vulgaris</name>
    <dbReference type="NCBI Taxonomy" id="31234"/>
    <lineage>
        <taxon>Eukaryota</taxon>
        <taxon>Metazoa</taxon>
        <taxon>Ecdysozoa</taxon>
        <taxon>Nematoda</taxon>
        <taxon>Chromadorea</taxon>
        <taxon>Rhabditida</taxon>
        <taxon>Rhabditina</taxon>
        <taxon>Rhabditomorpha</taxon>
        <taxon>Rhabditoidea</taxon>
        <taxon>Rhabditidae</taxon>
        <taxon>Peloderinae</taxon>
        <taxon>Caenorhabditis</taxon>
    </lineage>
</organism>
<feature type="chain" id="PRO_5025447993" evidence="1">
    <location>
        <begin position="16"/>
        <end position="252"/>
    </location>
</feature>
<evidence type="ECO:0000256" key="1">
    <source>
        <dbReference type="SAM" id="SignalP"/>
    </source>
</evidence>
<evidence type="ECO:0000313" key="3">
    <source>
        <dbReference type="Proteomes" id="UP000483820"/>
    </source>
</evidence>
<protein>
    <submittedName>
        <fullName evidence="2">Uncharacterized protein</fullName>
    </submittedName>
</protein>
<reference evidence="2 3" key="1">
    <citation type="submission" date="2019-12" db="EMBL/GenBank/DDBJ databases">
        <title>Chromosome-level assembly of the Caenorhabditis remanei genome.</title>
        <authorList>
            <person name="Teterina A.A."/>
            <person name="Willis J.H."/>
            <person name="Phillips P.C."/>
        </authorList>
    </citation>
    <scope>NUCLEOTIDE SEQUENCE [LARGE SCALE GENOMIC DNA]</scope>
    <source>
        <strain evidence="2 3">PX506</strain>
        <tissue evidence="2">Whole organism</tissue>
    </source>
</reference>
<gene>
    <name evidence="2" type="ORF">GCK72_025321</name>
</gene>
<name>A0A6A5G2K3_CAERE</name>
<dbReference type="EMBL" id="WUAV01000006">
    <property type="protein sequence ID" value="KAF1748854.1"/>
    <property type="molecule type" value="Genomic_DNA"/>
</dbReference>
<keyword evidence="1" id="KW-0732">Signal</keyword>
<dbReference type="RefSeq" id="XP_053579856.1">
    <property type="nucleotide sequence ID" value="XM_053736290.1"/>
</dbReference>
<dbReference type="GeneID" id="78777903"/>
<dbReference type="Proteomes" id="UP000483820">
    <property type="component" value="Chromosome X"/>
</dbReference>
<comment type="caution">
    <text evidence="2">The sequence shown here is derived from an EMBL/GenBank/DDBJ whole genome shotgun (WGS) entry which is preliminary data.</text>
</comment>
<evidence type="ECO:0000313" key="2">
    <source>
        <dbReference type="EMBL" id="KAF1748854.1"/>
    </source>
</evidence>
<dbReference type="AlphaFoldDB" id="A0A6A5G2K3"/>